<feature type="region of interest" description="Disordered" evidence="3">
    <location>
        <begin position="1"/>
        <end position="36"/>
    </location>
</feature>
<dbReference type="CDD" id="cd05387">
    <property type="entry name" value="BY-kinase"/>
    <property type="match status" value="1"/>
</dbReference>
<dbReference type="GO" id="GO:0005886">
    <property type="term" value="C:plasma membrane"/>
    <property type="evidence" value="ECO:0007669"/>
    <property type="project" value="TreeGrafter"/>
</dbReference>
<keyword evidence="5" id="KW-1185">Reference proteome</keyword>
<keyword evidence="4" id="KW-0808">Transferase</keyword>
<organism evidence="4 5">
    <name type="scientific">Boseongicola aestuarii</name>
    <dbReference type="NCBI Taxonomy" id="1470561"/>
    <lineage>
        <taxon>Bacteria</taxon>
        <taxon>Pseudomonadati</taxon>
        <taxon>Pseudomonadota</taxon>
        <taxon>Alphaproteobacteria</taxon>
        <taxon>Rhodobacterales</taxon>
        <taxon>Paracoccaceae</taxon>
        <taxon>Boseongicola</taxon>
    </lineage>
</organism>
<evidence type="ECO:0000256" key="3">
    <source>
        <dbReference type="SAM" id="MobiDB-lite"/>
    </source>
</evidence>
<proteinExistence type="predicted"/>
<dbReference type="Proteomes" id="UP000201838">
    <property type="component" value="Unassembled WGS sequence"/>
</dbReference>
<feature type="compositionally biased region" description="Low complexity" evidence="3">
    <location>
        <begin position="1"/>
        <end position="11"/>
    </location>
</feature>
<keyword evidence="2" id="KW-0067">ATP-binding</keyword>
<dbReference type="InterPro" id="IPR005702">
    <property type="entry name" value="Wzc-like_C"/>
</dbReference>
<dbReference type="RefSeq" id="WP_093973434.1">
    <property type="nucleotide sequence ID" value="NZ_FXXQ01000004.1"/>
</dbReference>
<dbReference type="PANTHER" id="PTHR32309">
    <property type="entry name" value="TYROSINE-PROTEIN KINASE"/>
    <property type="match status" value="1"/>
</dbReference>
<dbReference type="PANTHER" id="PTHR32309:SF13">
    <property type="entry name" value="FERRIC ENTEROBACTIN TRANSPORT PROTEIN FEPE"/>
    <property type="match status" value="1"/>
</dbReference>
<keyword evidence="4" id="KW-0418">Kinase</keyword>
<dbReference type="SUPFAM" id="SSF52540">
    <property type="entry name" value="P-loop containing nucleoside triphosphate hydrolases"/>
    <property type="match status" value="1"/>
</dbReference>
<sequence>MEKLQAALAKARAQRDGEPISRGGRPELSARAKSRRIAESEAKDSVWSAIPLFEPTARRMQQSRIFSADASNEGTHFDILRTKLLLEMRRNNWKRIAITSALAGSGKTTTACNLIAGFGRQPEVRCMLFDVDLRRPSVAKFFGATPESGLVDVFEGNVPFAEQAVRIHPNTIMSMTNRPLRDPSQLLSKQQTAETLDEIQQTYQPDIMLFDLPPVLVSDETRAFLKLVDAALIVAASDTTSIAQVDEVEREVSEYTNVAGVILNKCRFMDEGYGYSY</sequence>
<dbReference type="Pfam" id="PF10609">
    <property type="entry name" value="ParA"/>
    <property type="match status" value="1"/>
</dbReference>
<evidence type="ECO:0000313" key="5">
    <source>
        <dbReference type="Proteomes" id="UP000201838"/>
    </source>
</evidence>
<evidence type="ECO:0000256" key="1">
    <source>
        <dbReference type="ARBA" id="ARBA00022741"/>
    </source>
</evidence>
<dbReference type="OrthoDB" id="9775724at2"/>
<dbReference type="GO" id="GO:0005524">
    <property type="term" value="F:ATP binding"/>
    <property type="evidence" value="ECO:0007669"/>
    <property type="project" value="UniProtKB-KW"/>
</dbReference>
<accession>A0A238IZI1</accession>
<feature type="compositionally biased region" description="Basic and acidic residues" evidence="3">
    <location>
        <begin position="13"/>
        <end position="36"/>
    </location>
</feature>
<dbReference type="EC" id="2.7.10.2" evidence="4"/>
<dbReference type="InterPro" id="IPR027417">
    <property type="entry name" value="P-loop_NTPase"/>
</dbReference>
<name>A0A238IZI1_9RHOB</name>
<dbReference type="GO" id="GO:0004715">
    <property type="term" value="F:non-membrane spanning protein tyrosine kinase activity"/>
    <property type="evidence" value="ECO:0007669"/>
    <property type="project" value="UniProtKB-EC"/>
</dbReference>
<evidence type="ECO:0000256" key="2">
    <source>
        <dbReference type="ARBA" id="ARBA00022840"/>
    </source>
</evidence>
<dbReference type="AlphaFoldDB" id="A0A238IZI1"/>
<dbReference type="Gene3D" id="3.40.50.300">
    <property type="entry name" value="P-loop containing nucleotide triphosphate hydrolases"/>
    <property type="match status" value="1"/>
</dbReference>
<dbReference type="InterPro" id="IPR033756">
    <property type="entry name" value="YlxH/NBP35"/>
</dbReference>
<keyword evidence="1" id="KW-0547">Nucleotide-binding</keyword>
<dbReference type="InterPro" id="IPR050445">
    <property type="entry name" value="Bact_polysacc_biosynth/exp"/>
</dbReference>
<reference evidence="5" key="1">
    <citation type="submission" date="2017-05" db="EMBL/GenBank/DDBJ databases">
        <authorList>
            <person name="Rodrigo-Torres L."/>
            <person name="Arahal R. D."/>
            <person name="Lucena T."/>
        </authorList>
    </citation>
    <scope>NUCLEOTIDE SEQUENCE [LARGE SCALE GENOMIC DNA]</scope>
    <source>
        <strain evidence="5">CECT 8489</strain>
    </source>
</reference>
<dbReference type="EMBL" id="FXXQ01000004">
    <property type="protein sequence ID" value="SMX23451.1"/>
    <property type="molecule type" value="Genomic_DNA"/>
</dbReference>
<protein>
    <submittedName>
        <fullName evidence="4">Tyrosine-protein kinase YwqD</fullName>
        <ecNumber evidence="4">2.7.10.2</ecNumber>
    </submittedName>
</protein>
<gene>
    <name evidence="4" type="primary">ywqD</name>
    <name evidence="4" type="ORF">BOA8489_01558</name>
</gene>
<evidence type="ECO:0000313" key="4">
    <source>
        <dbReference type="EMBL" id="SMX23451.1"/>
    </source>
</evidence>